<feature type="compositionally biased region" description="Acidic residues" evidence="1">
    <location>
        <begin position="98"/>
        <end position="113"/>
    </location>
</feature>
<dbReference type="RefSeq" id="XP_033304279.1">
    <property type="nucleotide sequence ID" value="XM_033448388.1"/>
</dbReference>
<name>A0A6P8M0P8_9HYME</name>
<evidence type="ECO:0000313" key="2">
    <source>
        <dbReference type="Proteomes" id="UP000515164"/>
    </source>
</evidence>
<reference evidence="3" key="1">
    <citation type="submission" date="2025-08" db="UniProtKB">
        <authorList>
            <consortium name="RefSeq"/>
        </authorList>
    </citation>
    <scope>IDENTIFICATION</scope>
    <source>
        <tissue evidence="3">Muscle</tissue>
    </source>
</reference>
<proteinExistence type="predicted"/>
<evidence type="ECO:0000256" key="1">
    <source>
        <dbReference type="SAM" id="MobiDB-lite"/>
    </source>
</evidence>
<dbReference type="KEGG" id="bbif:117207803"/>
<dbReference type="GeneID" id="117207803"/>
<dbReference type="Proteomes" id="UP000515164">
    <property type="component" value="Unplaced"/>
</dbReference>
<protein>
    <submittedName>
        <fullName evidence="3">Uncharacterized protein LOC117207803</fullName>
    </submittedName>
</protein>
<organism evidence="2 3">
    <name type="scientific">Bombus bifarius</name>
    <dbReference type="NCBI Taxonomy" id="103933"/>
    <lineage>
        <taxon>Eukaryota</taxon>
        <taxon>Metazoa</taxon>
        <taxon>Ecdysozoa</taxon>
        <taxon>Arthropoda</taxon>
        <taxon>Hexapoda</taxon>
        <taxon>Insecta</taxon>
        <taxon>Pterygota</taxon>
        <taxon>Neoptera</taxon>
        <taxon>Endopterygota</taxon>
        <taxon>Hymenoptera</taxon>
        <taxon>Apocrita</taxon>
        <taxon>Aculeata</taxon>
        <taxon>Apoidea</taxon>
        <taxon>Anthophila</taxon>
        <taxon>Apidae</taxon>
        <taxon>Bombus</taxon>
        <taxon>Pyrobombus</taxon>
    </lineage>
</organism>
<gene>
    <name evidence="3" type="primary">LOC117207803</name>
</gene>
<evidence type="ECO:0000313" key="3">
    <source>
        <dbReference type="RefSeq" id="XP_033304279.1"/>
    </source>
</evidence>
<feature type="region of interest" description="Disordered" evidence="1">
    <location>
        <begin position="96"/>
        <end position="115"/>
    </location>
</feature>
<dbReference type="AlphaFoldDB" id="A0A6P8M0P8"/>
<sequence length="122" mass="14051">MWRRKSFLVRLAQVFSAIRIISTIIPNSSAASYRDLTALIVYIERNTCLMCVLTCVESILVVTFTLSTSVKFWEHKYTYAAPVSTCLPVFSEHKYNSDDYDDPDDDNDDNDDNDMTRMAAFR</sequence>
<keyword evidence="2" id="KW-1185">Reference proteome</keyword>
<accession>A0A6P8M0P8</accession>